<dbReference type="InParanoid" id="A0A2G5CQG8"/>
<evidence type="ECO:0000259" key="6">
    <source>
        <dbReference type="PROSITE" id="PS50114"/>
    </source>
</evidence>
<dbReference type="SMART" id="SM00401">
    <property type="entry name" value="ZnF_GATA"/>
    <property type="match status" value="1"/>
</dbReference>
<dbReference type="AlphaFoldDB" id="A0A2G5CQG8"/>
<feature type="domain" description="GATA-type" evidence="6">
    <location>
        <begin position="47"/>
        <end position="89"/>
    </location>
</feature>
<keyword evidence="2 4" id="KW-0863">Zinc-finger</keyword>
<feature type="region of interest" description="Disordered" evidence="5">
    <location>
        <begin position="1"/>
        <end position="38"/>
    </location>
</feature>
<dbReference type="GO" id="GO:0006355">
    <property type="term" value="P:regulation of DNA-templated transcription"/>
    <property type="evidence" value="ECO:0007669"/>
    <property type="project" value="InterPro"/>
</dbReference>
<dbReference type="PROSITE" id="PS50114">
    <property type="entry name" value="GATA_ZN_FINGER_2"/>
    <property type="match status" value="1"/>
</dbReference>
<dbReference type="InterPro" id="IPR013088">
    <property type="entry name" value="Znf_NHR/GATA"/>
</dbReference>
<keyword evidence="1" id="KW-0479">Metal-binding</keyword>
<keyword evidence="3" id="KW-0862">Zinc</keyword>
<evidence type="ECO:0000256" key="5">
    <source>
        <dbReference type="SAM" id="MobiDB-lite"/>
    </source>
</evidence>
<dbReference type="GO" id="GO:0008270">
    <property type="term" value="F:zinc ion binding"/>
    <property type="evidence" value="ECO:0007669"/>
    <property type="project" value="UniProtKB-KW"/>
</dbReference>
<dbReference type="Proteomes" id="UP000230069">
    <property type="component" value="Unassembled WGS sequence"/>
</dbReference>
<dbReference type="PANTHER" id="PTHR47255">
    <property type="entry name" value="GATA TRANSCRIPTION FACTOR 22-RELATED"/>
    <property type="match status" value="1"/>
</dbReference>
<keyword evidence="8" id="KW-1185">Reference proteome</keyword>
<reference evidence="7 8" key="1">
    <citation type="submission" date="2017-09" db="EMBL/GenBank/DDBJ databases">
        <title>WGS assembly of Aquilegia coerulea Goldsmith.</title>
        <authorList>
            <person name="Hodges S."/>
            <person name="Kramer E."/>
            <person name="Nordborg M."/>
            <person name="Tomkins J."/>
            <person name="Borevitz J."/>
            <person name="Derieg N."/>
            <person name="Yan J."/>
            <person name="Mihaltcheva S."/>
            <person name="Hayes R.D."/>
            <person name="Rokhsar D."/>
        </authorList>
    </citation>
    <scope>NUCLEOTIDE SEQUENCE [LARGE SCALE GENOMIC DNA]</scope>
    <source>
        <strain evidence="8">cv. Goldsmith</strain>
    </source>
</reference>
<evidence type="ECO:0000313" key="8">
    <source>
        <dbReference type="Proteomes" id="UP000230069"/>
    </source>
</evidence>
<dbReference type="PROSITE" id="PS00344">
    <property type="entry name" value="GATA_ZN_FINGER_1"/>
    <property type="match status" value="1"/>
</dbReference>
<evidence type="ECO:0000313" key="7">
    <source>
        <dbReference type="EMBL" id="PIA33522.1"/>
    </source>
</evidence>
<dbReference type="SUPFAM" id="SSF57716">
    <property type="entry name" value="Glucocorticoid receptor-like (DNA-binding domain)"/>
    <property type="match status" value="1"/>
</dbReference>
<evidence type="ECO:0000256" key="3">
    <source>
        <dbReference type="ARBA" id="ARBA00022833"/>
    </source>
</evidence>
<dbReference type="STRING" id="218851.A0A2G5CQG8"/>
<dbReference type="OrthoDB" id="2162994at2759"/>
<dbReference type="Gene3D" id="3.30.50.10">
    <property type="entry name" value="Erythroid Transcription Factor GATA-1, subunit A"/>
    <property type="match status" value="1"/>
</dbReference>
<accession>A0A2G5CQG8</accession>
<evidence type="ECO:0000256" key="1">
    <source>
        <dbReference type="ARBA" id="ARBA00022723"/>
    </source>
</evidence>
<gene>
    <name evidence="7" type="ORF">AQUCO_04100158v1</name>
</gene>
<evidence type="ECO:0000256" key="4">
    <source>
        <dbReference type="PROSITE-ProRule" id="PRU00094"/>
    </source>
</evidence>
<protein>
    <recommendedName>
        <fullName evidence="6">GATA-type domain-containing protein</fullName>
    </recommendedName>
</protein>
<dbReference type="GO" id="GO:0043565">
    <property type="term" value="F:sequence-specific DNA binding"/>
    <property type="evidence" value="ECO:0007669"/>
    <property type="project" value="InterPro"/>
</dbReference>
<dbReference type="CDD" id="cd00202">
    <property type="entry name" value="ZnF_GATA"/>
    <property type="match status" value="1"/>
</dbReference>
<dbReference type="InterPro" id="IPR000679">
    <property type="entry name" value="Znf_GATA"/>
</dbReference>
<dbReference type="PANTHER" id="PTHR47255:SF4">
    <property type="entry name" value="GATA ZINC FINGER DOMAIN-CONTAINING PROTEIN 12"/>
    <property type="match status" value="1"/>
</dbReference>
<dbReference type="EMBL" id="KZ305058">
    <property type="protein sequence ID" value="PIA33522.1"/>
    <property type="molecule type" value="Genomic_DNA"/>
</dbReference>
<proteinExistence type="predicted"/>
<evidence type="ECO:0000256" key="2">
    <source>
        <dbReference type="ARBA" id="ARBA00022771"/>
    </source>
</evidence>
<name>A0A2G5CQG8_AQUCA</name>
<dbReference type="Pfam" id="PF00320">
    <property type="entry name" value="GATA"/>
    <property type="match status" value="1"/>
</dbReference>
<organism evidence="7 8">
    <name type="scientific">Aquilegia coerulea</name>
    <name type="common">Rocky mountain columbine</name>
    <dbReference type="NCBI Taxonomy" id="218851"/>
    <lineage>
        <taxon>Eukaryota</taxon>
        <taxon>Viridiplantae</taxon>
        <taxon>Streptophyta</taxon>
        <taxon>Embryophyta</taxon>
        <taxon>Tracheophyta</taxon>
        <taxon>Spermatophyta</taxon>
        <taxon>Magnoliopsida</taxon>
        <taxon>Ranunculales</taxon>
        <taxon>Ranunculaceae</taxon>
        <taxon>Thalictroideae</taxon>
        <taxon>Aquilegia</taxon>
    </lineage>
</organism>
<sequence>MSDIDLNQKPLLDSDGEDDPNDFKENQKQNEGIGIGSDAEQVVVASRSSVRACSECRTTKTSLWRTGPAGPKTLCNACYLRKRKMGIKKLNKQGELLDKIDAAQALVLLSKSKPNE</sequence>
<dbReference type="InterPro" id="IPR052138">
    <property type="entry name" value="GATA_ZnFinger_Domain"/>
</dbReference>